<sequence>MNRNKKINTTVVSLKHRSSIRNISRLIAPGLFSAVLLSSTASYGFIVEEKPEVATLDKTDVTSSQNQLLEKLRAHARSRYADVQRELIVKQPISLSEFNRDFNKVSNKEDSKRYSKLLNALKPFSQQQVAQTDSSGTVGDSFGELNKSREDLLIEPIVIETRTSRRVAPASSAGTPTGYGASSKQAYIGGGVRFPFDGDRDRVDGSLSFGFGEGDAINSLGVEFNFNITSVGGGNFNDFDFGDSGTIGFKLHKYFGRGTAAAFGWSNPIRWGDTVAANATVYGVVTQAFPLISNQLPLTVSVGVGSGAFRSKGAILNGENTPNLFGSVGLQVTPEISLVSSWTGNRLNVGASVVPIKKFPLVINAIFTDVTDNLNEGSGLTIVAGSAFQF</sequence>
<accession>A0A433VKT4</accession>
<evidence type="ECO:0000313" key="2">
    <source>
        <dbReference type="Proteomes" id="UP000271624"/>
    </source>
</evidence>
<proteinExistence type="predicted"/>
<dbReference type="EMBL" id="RSCL01000006">
    <property type="protein sequence ID" value="RUT06655.1"/>
    <property type="molecule type" value="Genomic_DNA"/>
</dbReference>
<evidence type="ECO:0000313" key="1">
    <source>
        <dbReference type="EMBL" id="RUT06655.1"/>
    </source>
</evidence>
<comment type="caution">
    <text evidence="1">The sequence shown here is derived from an EMBL/GenBank/DDBJ whole genome shotgun (WGS) entry which is preliminary data.</text>
</comment>
<dbReference type="RefSeq" id="WP_233787238.1">
    <property type="nucleotide sequence ID" value="NZ_RSCL01000006.1"/>
</dbReference>
<gene>
    <name evidence="1" type="ORF">DSM106972_029120</name>
</gene>
<organism evidence="1 2">
    <name type="scientific">Dulcicalothrix desertica PCC 7102</name>
    <dbReference type="NCBI Taxonomy" id="232991"/>
    <lineage>
        <taxon>Bacteria</taxon>
        <taxon>Bacillati</taxon>
        <taxon>Cyanobacteriota</taxon>
        <taxon>Cyanophyceae</taxon>
        <taxon>Nostocales</taxon>
        <taxon>Calotrichaceae</taxon>
        <taxon>Dulcicalothrix</taxon>
    </lineage>
</organism>
<protein>
    <submittedName>
        <fullName evidence="1">Uncharacterized protein</fullName>
    </submittedName>
</protein>
<dbReference type="Proteomes" id="UP000271624">
    <property type="component" value="Unassembled WGS sequence"/>
</dbReference>
<reference evidence="1" key="2">
    <citation type="journal article" date="2019" name="Genome Biol. Evol.">
        <title>Day and night: Metabolic profiles and evolutionary relationships of six axenic non-marine cyanobacteria.</title>
        <authorList>
            <person name="Will S.E."/>
            <person name="Henke P."/>
            <person name="Boedeker C."/>
            <person name="Huang S."/>
            <person name="Brinkmann H."/>
            <person name="Rohde M."/>
            <person name="Jarek M."/>
            <person name="Friedl T."/>
            <person name="Seufert S."/>
            <person name="Schumacher M."/>
            <person name="Overmann J."/>
            <person name="Neumann-Schaal M."/>
            <person name="Petersen J."/>
        </authorList>
    </citation>
    <scope>NUCLEOTIDE SEQUENCE [LARGE SCALE GENOMIC DNA]</scope>
    <source>
        <strain evidence="1">PCC 7102</strain>
    </source>
</reference>
<dbReference type="AlphaFoldDB" id="A0A433VKT4"/>
<keyword evidence="2" id="KW-1185">Reference proteome</keyword>
<reference evidence="1" key="1">
    <citation type="submission" date="2018-12" db="EMBL/GenBank/DDBJ databases">
        <authorList>
            <person name="Will S."/>
            <person name="Neumann-Schaal M."/>
            <person name="Henke P."/>
        </authorList>
    </citation>
    <scope>NUCLEOTIDE SEQUENCE</scope>
    <source>
        <strain evidence="1">PCC 7102</strain>
    </source>
</reference>
<name>A0A433VKT4_9CYAN</name>